<evidence type="ECO:0000313" key="2">
    <source>
        <dbReference type="Proteomes" id="UP000294513"/>
    </source>
</evidence>
<comment type="caution">
    <text evidence="1">The sequence shown here is derived from an EMBL/GenBank/DDBJ whole genome shotgun (WGS) entry which is preliminary data.</text>
</comment>
<dbReference type="EMBL" id="SMKU01000012">
    <property type="protein sequence ID" value="TDD95341.1"/>
    <property type="molecule type" value="Genomic_DNA"/>
</dbReference>
<sequence length="348" mass="36575">MGTVDQSPTPTQGDDVKRRAAIRIITAMGAGAAVPPGPLDELLSGIKHVSATSGAVDLDRWERVVWEYGHRHSITRPSEASLEELTADIIDVGQLLDQPHQPVVSAGLLRVSAALSGLLAMHFDAIGDRRAARVTWGVATGAADSSGDRDLSVWVRAKEADGALWGGAPRPVVAALADQAIAIAKGNPSHGLARAYTVRADLWAEMGDVSKAHASLNQLTETLNNLPGSFAADPIAHVGGRFLRWHEGYVYTLTGNAKAPSVLDEAVNRSPAGWYGTGSLNLMRAIGLVKERDINGGLAQALQVIHDAPTTTDTATRNRLIGHILAAVPAQAQTLPAARDLRALTAGI</sequence>
<accession>A0A4R5C6E5</accession>
<evidence type="ECO:0000313" key="1">
    <source>
        <dbReference type="EMBL" id="TDD95341.1"/>
    </source>
</evidence>
<dbReference type="Proteomes" id="UP000294513">
    <property type="component" value="Unassembled WGS sequence"/>
</dbReference>
<keyword evidence="2" id="KW-1185">Reference proteome</keyword>
<dbReference type="AlphaFoldDB" id="A0A4R5C6E5"/>
<organism evidence="1 2">
    <name type="scientific">Actinomadura rubrisoli</name>
    <dbReference type="NCBI Taxonomy" id="2530368"/>
    <lineage>
        <taxon>Bacteria</taxon>
        <taxon>Bacillati</taxon>
        <taxon>Actinomycetota</taxon>
        <taxon>Actinomycetes</taxon>
        <taxon>Streptosporangiales</taxon>
        <taxon>Thermomonosporaceae</taxon>
        <taxon>Actinomadura</taxon>
    </lineage>
</organism>
<protein>
    <submittedName>
        <fullName evidence="1">XRE family transcriptional regulator</fullName>
    </submittedName>
</protein>
<proteinExistence type="predicted"/>
<dbReference type="OrthoDB" id="3449038at2"/>
<gene>
    <name evidence="1" type="ORF">E1298_05030</name>
</gene>
<dbReference type="RefSeq" id="WP_131889573.1">
    <property type="nucleotide sequence ID" value="NZ_SMKU01000012.1"/>
</dbReference>
<name>A0A4R5C6E5_9ACTN</name>
<reference evidence="1 2" key="1">
    <citation type="submission" date="2019-03" db="EMBL/GenBank/DDBJ databases">
        <title>Draft genome sequences of novel Actinobacteria.</title>
        <authorList>
            <person name="Sahin N."/>
            <person name="Ay H."/>
            <person name="Saygin H."/>
        </authorList>
    </citation>
    <scope>NUCLEOTIDE SEQUENCE [LARGE SCALE GENOMIC DNA]</scope>
    <source>
        <strain evidence="1 2">H3C3</strain>
    </source>
</reference>